<sequence>METRKGYLLFLLLVVGCIAPGFSQTYRSSVTVGLLYDHVIDKALPSYLSVRGGTYRLYSEGVDTKTDATWGFAVGYQISRHLNDRIELYTGLSFSQRKLDYEYTDHSLIAQNPRPPKWDRRPLHIEVKKTFSMVTLPVGAMLHLNRHFFVDLGGRVNVTLAASDKKICDKALRYKLNVLSNRSPTKIGVDVSAGAGYTVGRSTISLKYLYSVTPLFPVVDNAYDELIPSKLNFSSVLLAYSINLDGVFFRRRKVD</sequence>
<dbReference type="EMBL" id="JAHESC010000058">
    <property type="protein sequence ID" value="MBT1690204.1"/>
    <property type="molecule type" value="Genomic_DNA"/>
</dbReference>
<dbReference type="PROSITE" id="PS51257">
    <property type="entry name" value="PROKAR_LIPOPROTEIN"/>
    <property type="match status" value="1"/>
</dbReference>
<evidence type="ECO:0000313" key="2">
    <source>
        <dbReference type="EMBL" id="MBT1690204.1"/>
    </source>
</evidence>
<dbReference type="Pfam" id="PF13568">
    <property type="entry name" value="OMP_b-brl_2"/>
    <property type="match status" value="1"/>
</dbReference>
<protein>
    <submittedName>
        <fullName evidence="2">Outer membrane beta-barrel protein</fullName>
    </submittedName>
</protein>
<evidence type="ECO:0000259" key="1">
    <source>
        <dbReference type="Pfam" id="PF13568"/>
    </source>
</evidence>
<dbReference type="AlphaFoldDB" id="A0AAP2DEH2"/>
<feature type="domain" description="Outer membrane protein beta-barrel" evidence="1">
    <location>
        <begin position="59"/>
        <end position="216"/>
    </location>
</feature>
<proteinExistence type="predicted"/>
<dbReference type="RefSeq" id="WP_254093423.1">
    <property type="nucleotide sequence ID" value="NZ_JAHESC010000058.1"/>
</dbReference>
<reference evidence="2 3" key="1">
    <citation type="submission" date="2021-05" db="EMBL/GenBank/DDBJ databases">
        <title>A Polyphasic approach of four new species of the genus Ohtaekwangia: Ohtaekwangia histidinii sp. nov., Ohtaekwangia cretensis sp. nov., Ohtaekwangia indiensis sp. nov., Ohtaekwangia reichenbachii sp. nov. from diverse environment.</title>
        <authorList>
            <person name="Octaviana S."/>
        </authorList>
    </citation>
    <scope>NUCLEOTIDE SEQUENCE [LARGE SCALE GENOMIC DNA]</scope>
    <source>
        <strain evidence="2 3">PWU37</strain>
    </source>
</reference>
<keyword evidence="3" id="KW-1185">Reference proteome</keyword>
<dbReference type="InterPro" id="IPR025665">
    <property type="entry name" value="Beta-barrel_OMP_2"/>
</dbReference>
<organism evidence="2 3">
    <name type="scientific">Dawidia soli</name>
    <dbReference type="NCBI Taxonomy" id="2782352"/>
    <lineage>
        <taxon>Bacteria</taxon>
        <taxon>Pseudomonadati</taxon>
        <taxon>Bacteroidota</taxon>
        <taxon>Cytophagia</taxon>
        <taxon>Cytophagales</taxon>
        <taxon>Chryseotaleaceae</taxon>
        <taxon>Dawidia</taxon>
    </lineage>
</organism>
<dbReference type="Proteomes" id="UP001319180">
    <property type="component" value="Unassembled WGS sequence"/>
</dbReference>
<name>A0AAP2DEH2_9BACT</name>
<evidence type="ECO:0000313" key="3">
    <source>
        <dbReference type="Proteomes" id="UP001319180"/>
    </source>
</evidence>
<comment type="caution">
    <text evidence="2">The sequence shown here is derived from an EMBL/GenBank/DDBJ whole genome shotgun (WGS) entry which is preliminary data.</text>
</comment>
<accession>A0AAP2DEH2</accession>
<gene>
    <name evidence="2" type="ORF">KK078_26805</name>
</gene>